<gene>
    <name evidence="13" type="ORF">AFUS01_LOCUS8535</name>
</gene>
<keyword evidence="12" id="KW-0812">Transmembrane</keyword>
<keyword evidence="8" id="KW-0492">Microsome</keyword>
<dbReference type="PANTHER" id="PTHR24291:SF189">
    <property type="entry name" value="CYTOCHROME P450 4C3-RELATED"/>
    <property type="match status" value="1"/>
</dbReference>
<evidence type="ECO:0000256" key="8">
    <source>
        <dbReference type="ARBA" id="ARBA00022848"/>
    </source>
</evidence>
<dbReference type="InterPro" id="IPR001128">
    <property type="entry name" value="Cyt_P450"/>
</dbReference>
<evidence type="ECO:0000256" key="10">
    <source>
        <dbReference type="ARBA" id="ARBA00023004"/>
    </source>
</evidence>
<keyword evidence="14" id="KW-1185">Reference proteome</keyword>
<dbReference type="AlphaFoldDB" id="A0A8J2JFH2"/>
<sequence length="341" mass="39665">MISEIFQSFPMVPFIIIVITLVLYKLKHSSRAEVFLSKIPGPLYPLIGSAWDLNLPNDVLTEVAFSYRRIYGERFRIKLGPVNFIFLANPDDVEKLLTSSKHTEKGIMYSFLMPWLGTGLLTSKGERWHSRRKLLTPSFHFKILEDFVVIFNEQSKILVDILREDFKDHEERDICKYLTTCALDIIGEAAMDIKFNSQRNQDIPYVKSVYKACEVVQYQILRPHLWLNFIFKLTRAGREYTTAIKILHDFTTEVIKARKSAPAIMNKEADKNTNNDDIYWHGKRRLAFLDLLIEAQKNPENNLSDTDIREEVDTFMFEGHDTTSASLFWTTFLLGCNPIHQ</sequence>
<feature type="transmembrane region" description="Helical" evidence="12">
    <location>
        <begin position="6"/>
        <end position="24"/>
    </location>
</feature>
<evidence type="ECO:0000313" key="14">
    <source>
        <dbReference type="Proteomes" id="UP000708208"/>
    </source>
</evidence>
<dbReference type="PANTHER" id="PTHR24291">
    <property type="entry name" value="CYTOCHROME P450 FAMILY 4"/>
    <property type="match status" value="1"/>
</dbReference>
<dbReference type="OrthoDB" id="1470350at2759"/>
<keyword evidence="10" id="KW-0408">Iron</keyword>
<comment type="subcellular location">
    <subcellularLocation>
        <location evidence="3">Endoplasmic reticulum membrane</location>
    </subcellularLocation>
    <subcellularLocation>
        <location evidence="2">Microsome membrane</location>
    </subcellularLocation>
</comment>
<dbReference type="Pfam" id="PF00067">
    <property type="entry name" value="p450"/>
    <property type="match status" value="1"/>
</dbReference>
<evidence type="ECO:0000256" key="4">
    <source>
        <dbReference type="ARBA" id="ARBA00010617"/>
    </source>
</evidence>
<dbReference type="EMBL" id="CAJVCH010059406">
    <property type="protein sequence ID" value="CAG7719200.1"/>
    <property type="molecule type" value="Genomic_DNA"/>
</dbReference>
<evidence type="ECO:0000256" key="7">
    <source>
        <dbReference type="ARBA" id="ARBA00022824"/>
    </source>
</evidence>
<evidence type="ECO:0000256" key="11">
    <source>
        <dbReference type="ARBA" id="ARBA00023136"/>
    </source>
</evidence>
<dbReference type="GO" id="GO:0016705">
    <property type="term" value="F:oxidoreductase activity, acting on paired donors, with incorporation or reduction of molecular oxygen"/>
    <property type="evidence" value="ECO:0007669"/>
    <property type="project" value="InterPro"/>
</dbReference>
<organism evidence="13 14">
    <name type="scientific">Allacma fusca</name>
    <dbReference type="NCBI Taxonomy" id="39272"/>
    <lineage>
        <taxon>Eukaryota</taxon>
        <taxon>Metazoa</taxon>
        <taxon>Ecdysozoa</taxon>
        <taxon>Arthropoda</taxon>
        <taxon>Hexapoda</taxon>
        <taxon>Collembola</taxon>
        <taxon>Symphypleona</taxon>
        <taxon>Sminthuridae</taxon>
        <taxon>Allacma</taxon>
    </lineage>
</organism>
<keyword evidence="11 12" id="KW-0472">Membrane</keyword>
<dbReference type="Proteomes" id="UP000708208">
    <property type="component" value="Unassembled WGS sequence"/>
</dbReference>
<reference evidence="13" key="1">
    <citation type="submission" date="2021-06" db="EMBL/GenBank/DDBJ databases">
        <authorList>
            <person name="Hodson N. C."/>
            <person name="Mongue J. A."/>
            <person name="Jaron S. K."/>
        </authorList>
    </citation>
    <scope>NUCLEOTIDE SEQUENCE</scope>
</reference>
<dbReference type="GO" id="GO:0004497">
    <property type="term" value="F:monooxygenase activity"/>
    <property type="evidence" value="ECO:0007669"/>
    <property type="project" value="InterPro"/>
</dbReference>
<name>A0A8J2JFH2_9HEXA</name>
<dbReference type="GO" id="GO:0020037">
    <property type="term" value="F:heme binding"/>
    <property type="evidence" value="ECO:0007669"/>
    <property type="project" value="InterPro"/>
</dbReference>
<comment type="similarity">
    <text evidence="4">Belongs to the cytochrome P450 family.</text>
</comment>
<evidence type="ECO:0000313" key="13">
    <source>
        <dbReference type="EMBL" id="CAG7719200.1"/>
    </source>
</evidence>
<proteinExistence type="inferred from homology"/>
<keyword evidence="12" id="KW-1133">Transmembrane helix</keyword>
<dbReference type="GO" id="GO:0005506">
    <property type="term" value="F:iron ion binding"/>
    <property type="evidence" value="ECO:0007669"/>
    <property type="project" value="InterPro"/>
</dbReference>
<comment type="cofactor">
    <cofactor evidence="1">
        <name>heme</name>
        <dbReference type="ChEBI" id="CHEBI:30413"/>
    </cofactor>
</comment>
<dbReference type="GO" id="GO:0005789">
    <property type="term" value="C:endoplasmic reticulum membrane"/>
    <property type="evidence" value="ECO:0007669"/>
    <property type="project" value="UniProtKB-SubCell"/>
</dbReference>
<protein>
    <recommendedName>
        <fullName evidence="15">Cytochrome P450</fullName>
    </recommendedName>
</protein>
<evidence type="ECO:0000256" key="6">
    <source>
        <dbReference type="ARBA" id="ARBA00022723"/>
    </source>
</evidence>
<evidence type="ECO:0008006" key="15">
    <source>
        <dbReference type="Google" id="ProtNLM"/>
    </source>
</evidence>
<keyword evidence="6" id="KW-0479">Metal-binding</keyword>
<evidence type="ECO:0000256" key="1">
    <source>
        <dbReference type="ARBA" id="ARBA00001971"/>
    </source>
</evidence>
<keyword evidence="5" id="KW-0349">Heme</keyword>
<evidence type="ECO:0000256" key="5">
    <source>
        <dbReference type="ARBA" id="ARBA00022617"/>
    </source>
</evidence>
<evidence type="ECO:0000256" key="3">
    <source>
        <dbReference type="ARBA" id="ARBA00004586"/>
    </source>
</evidence>
<keyword evidence="7" id="KW-0256">Endoplasmic reticulum</keyword>
<evidence type="ECO:0000256" key="12">
    <source>
        <dbReference type="SAM" id="Phobius"/>
    </source>
</evidence>
<evidence type="ECO:0000256" key="2">
    <source>
        <dbReference type="ARBA" id="ARBA00004524"/>
    </source>
</evidence>
<dbReference type="InterPro" id="IPR050196">
    <property type="entry name" value="Cytochrome_P450_Monoox"/>
</dbReference>
<keyword evidence="9" id="KW-0560">Oxidoreductase</keyword>
<evidence type="ECO:0000256" key="9">
    <source>
        <dbReference type="ARBA" id="ARBA00023002"/>
    </source>
</evidence>
<comment type="caution">
    <text evidence="13">The sequence shown here is derived from an EMBL/GenBank/DDBJ whole genome shotgun (WGS) entry which is preliminary data.</text>
</comment>
<feature type="non-terminal residue" evidence="13">
    <location>
        <position position="1"/>
    </location>
</feature>
<accession>A0A8J2JFH2</accession>